<reference evidence="2" key="2">
    <citation type="submission" date="2023-03" db="EMBL/GenBank/DDBJ databases">
        <authorList>
            <person name="Inwood S.N."/>
            <person name="Skelly J.G."/>
            <person name="Guhlin J."/>
            <person name="Harrop T.W.R."/>
            <person name="Goldson S.G."/>
            <person name="Dearden P.K."/>
        </authorList>
    </citation>
    <scope>NUCLEOTIDE SEQUENCE</scope>
    <source>
        <strain evidence="2">Irish</strain>
        <tissue evidence="2">Whole body</tissue>
    </source>
</reference>
<organism evidence="2 3">
    <name type="scientific">Microctonus aethiopoides</name>
    <dbReference type="NCBI Taxonomy" id="144406"/>
    <lineage>
        <taxon>Eukaryota</taxon>
        <taxon>Metazoa</taxon>
        <taxon>Ecdysozoa</taxon>
        <taxon>Arthropoda</taxon>
        <taxon>Hexapoda</taxon>
        <taxon>Insecta</taxon>
        <taxon>Pterygota</taxon>
        <taxon>Neoptera</taxon>
        <taxon>Endopterygota</taxon>
        <taxon>Hymenoptera</taxon>
        <taxon>Apocrita</taxon>
        <taxon>Ichneumonoidea</taxon>
        <taxon>Braconidae</taxon>
        <taxon>Euphorinae</taxon>
        <taxon>Microctonus</taxon>
    </lineage>
</organism>
<gene>
    <name evidence="2" type="ORF">PV328_010333</name>
</gene>
<name>A0AA39C7P5_9HYME</name>
<dbReference type="Proteomes" id="UP001168990">
    <property type="component" value="Unassembled WGS sequence"/>
</dbReference>
<keyword evidence="1" id="KW-0812">Transmembrane</keyword>
<accession>A0AA39C7P5</accession>
<evidence type="ECO:0000313" key="2">
    <source>
        <dbReference type="EMBL" id="KAK0159457.1"/>
    </source>
</evidence>
<dbReference type="AlphaFoldDB" id="A0AA39C7P5"/>
<feature type="transmembrane region" description="Helical" evidence="1">
    <location>
        <begin position="112"/>
        <end position="137"/>
    </location>
</feature>
<evidence type="ECO:0000256" key="1">
    <source>
        <dbReference type="SAM" id="Phobius"/>
    </source>
</evidence>
<evidence type="ECO:0000313" key="3">
    <source>
        <dbReference type="Proteomes" id="UP001168990"/>
    </source>
</evidence>
<reference evidence="2" key="1">
    <citation type="journal article" date="2023" name="bioRxiv">
        <title>Scaffold-level genome assemblies of two parasitoid biocontrol wasps reveal the parthenogenesis mechanism and an associated novel virus.</title>
        <authorList>
            <person name="Inwood S."/>
            <person name="Skelly J."/>
            <person name="Guhlin J."/>
            <person name="Harrop T."/>
            <person name="Goldson S."/>
            <person name="Dearden P."/>
        </authorList>
    </citation>
    <scope>NUCLEOTIDE SEQUENCE</scope>
    <source>
        <strain evidence="2">Irish</strain>
        <tissue evidence="2">Whole body</tissue>
    </source>
</reference>
<keyword evidence="1" id="KW-0472">Membrane</keyword>
<dbReference type="EMBL" id="JAQQBS010001424">
    <property type="protein sequence ID" value="KAK0159457.1"/>
    <property type="molecule type" value="Genomic_DNA"/>
</dbReference>
<comment type="caution">
    <text evidence="2">The sequence shown here is derived from an EMBL/GenBank/DDBJ whole genome shotgun (WGS) entry which is preliminary data.</text>
</comment>
<protein>
    <submittedName>
        <fullName evidence="2">Uncharacterized protein</fullName>
    </submittedName>
</protein>
<keyword evidence="3" id="KW-1185">Reference proteome</keyword>
<keyword evidence="1" id="KW-1133">Transmembrane helix</keyword>
<sequence length="138" mass="14775">MPIKQGVASVGAQGRGGKTCQSGQIALRLFRGCGEDSEDVSIRADCAPSTPGCTGRQVVLFAVSCTGIADLENLKDKCGAAELASMDDDAKIPDRIGDLFINQNIGKTQLLIIFRFPSTTFFIIPANLLILIFLLHIY</sequence>
<proteinExistence type="predicted"/>